<accession>A0A0C2JCY5</accession>
<protein>
    <submittedName>
        <fullName evidence="1">Uncharacterized protein</fullName>
    </submittedName>
</protein>
<comment type="caution">
    <text evidence="1">The sequence shown here is derived from an EMBL/GenBank/DDBJ whole genome shotgun (WGS) entry which is preliminary data.</text>
</comment>
<organism evidence="1 2">
    <name type="scientific">Thelohanellus kitauei</name>
    <name type="common">Myxosporean</name>
    <dbReference type="NCBI Taxonomy" id="669202"/>
    <lineage>
        <taxon>Eukaryota</taxon>
        <taxon>Metazoa</taxon>
        <taxon>Cnidaria</taxon>
        <taxon>Myxozoa</taxon>
        <taxon>Myxosporea</taxon>
        <taxon>Bivalvulida</taxon>
        <taxon>Platysporina</taxon>
        <taxon>Myxobolidae</taxon>
        <taxon>Thelohanellus</taxon>
    </lineage>
</organism>
<dbReference type="Proteomes" id="UP000031668">
    <property type="component" value="Unassembled WGS sequence"/>
</dbReference>
<keyword evidence="2" id="KW-1185">Reference proteome</keyword>
<evidence type="ECO:0000313" key="1">
    <source>
        <dbReference type="EMBL" id="KII67048.1"/>
    </source>
</evidence>
<sequence>MGGNEPKLQTFPDYRLPDFSDNDNDITLSFSNVIKSFQRIDADYFREISRNLCELKDMKNLKHKYFFNIRPELLYSGYHMSNFQKYEQLAPILNKVEVCQARKLEFINFSNVDEGKMSEINEISAGSSFFVDVESQIFQPSSPLTTYDIKIIDIVLDEFYEDIIAEINCDINYICNKYFRDEKIETSHDEHIINIIKNNPDNRGLESLINMKFVIINLGIDVALGIKFIIETCINDRDYFKNKMTNYIFGQKNLINLHIFYSIT</sequence>
<name>A0A0C2JCY5_THEKT</name>
<proteinExistence type="predicted"/>
<gene>
    <name evidence="1" type="ORF">RF11_03179</name>
</gene>
<reference evidence="1 2" key="1">
    <citation type="journal article" date="2014" name="Genome Biol. Evol.">
        <title>The genome of the myxosporean Thelohanellus kitauei shows adaptations to nutrient acquisition within its fish host.</title>
        <authorList>
            <person name="Yang Y."/>
            <person name="Xiong J."/>
            <person name="Zhou Z."/>
            <person name="Huo F."/>
            <person name="Miao W."/>
            <person name="Ran C."/>
            <person name="Liu Y."/>
            <person name="Zhang J."/>
            <person name="Feng J."/>
            <person name="Wang M."/>
            <person name="Wang M."/>
            <person name="Wang L."/>
            <person name="Yao B."/>
        </authorList>
    </citation>
    <scope>NUCLEOTIDE SEQUENCE [LARGE SCALE GENOMIC DNA]</scope>
    <source>
        <strain evidence="1">Wuqing</strain>
    </source>
</reference>
<evidence type="ECO:0000313" key="2">
    <source>
        <dbReference type="Proteomes" id="UP000031668"/>
    </source>
</evidence>
<dbReference type="EMBL" id="JWZT01003320">
    <property type="protein sequence ID" value="KII67048.1"/>
    <property type="molecule type" value="Genomic_DNA"/>
</dbReference>
<dbReference type="AlphaFoldDB" id="A0A0C2JCY5"/>